<organism evidence="2 3">
    <name type="scientific">Pseudomonas corrugata</name>
    <dbReference type="NCBI Taxonomy" id="47879"/>
    <lineage>
        <taxon>Bacteria</taxon>
        <taxon>Pseudomonadati</taxon>
        <taxon>Pseudomonadota</taxon>
        <taxon>Gammaproteobacteria</taxon>
        <taxon>Pseudomonadales</taxon>
        <taxon>Pseudomonadaceae</taxon>
        <taxon>Pseudomonas</taxon>
    </lineage>
</organism>
<evidence type="ECO:0000313" key="2">
    <source>
        <dbReference type="EMBL" id="RMM51732.1"/>
    </source>
</evidence>
<dbReference type="GO" id="GO:0008218">
    <property type="term" value="P:bioluminescence"/>
    <property type="evidence" value="ECO:0007669"/>
    <property type="project" value="InterPro"/>
</dbReference>
<dbReference type="AlphaFoldDB" id="A0A3M3ER57"/>
<dbReference type="EMBL" id="RBOJ01000055">
    <property type="protein sequence ID" value="RMM51732.1"/>
    <property type="molecule type" value="Genomic_DNA"/>
</dbReference>
<evidence type="ECO:0000313" key="3">
    <source>
        <dbReference type="Proteomes" id="UP000270661"/>
    </source>
</evidence>
<name>A0A3M3ER57_9PSED</name>
<dbReference type="GO" id="GO:0047474">
    <property type="term" value="F:long-chain fatty acid--protein ligase activity"/>
    <property type="evidence" value="ECO:0007669"/>
    <property type="project" value="InterPro"/>
</dbReference>
<dbReference type="InterPro" id="IPR007534">
    <property type="entry name" value="LuxE"/>
</dbReference>
<dbReference type="Proteomes" id="UP000270661">
    <property type="component" value="Unassembled WGS sequence"/>
</dbReference>
<protein>
    <recommendedName>
        <fullName evidence="1">Acyl-protein synthetase LuxE domain-containing protein</fullName>
    </recommendedName>
</protein>
<keyword evidence="3" id="KW-1185">Reference proteome</keyword>
<proteinExistence type="predicted"/>
<dbReference type="Pfam" id="PF04443">
    <property type="entry name" value="LuxE"/>
    <property type="match status" value="1"/>
</dbReference>
<gene>
    <name evidence="2" type="ORF">ALQ77_00523</name>
</gene>
<accession>A0A3M3ER57</accession>
<evidence type="ECO:0000259" key="1">
    <source>
        <dbReference type="Pfam" id="PF04443"/>
    </source>
</evidence>
<dbReference type="PIRSF" id="PIRSF016580">
    <property type="entry name" value="Acyl-protein_synthetase_LuxE"/>
    <property type="match status" value="1"/>
</dbReference>
<sequence length="375" mass="41963">MIHFPHADTLCASPHPYSPESIPAGLFDRAMAEISLFHSHHTPGYEDWLNANGLAVEDLEHLTDWSRLPPIYANYFKQRLLISPTGEEALELTSSGTGGQKSRMRYDERSMAAAQGMVARIFDHYGWSTPDRPCNYLLLSHEPEPDNRLGTAYTDQFLCRFAPVNSLTYALRHTGNGHEFDVFGVIRALLGFAEQGLPVRIFGFPALLWHVLERMRESRIPNLTLAPDSLVFLGGGWKKRAAQEIPRRQVYQRITRQLGIETHRCRDGYGAVEHAVPYIECAHHRFHVPVYSKVFVRHPSNFNVQPFGEAGLLSFVSPYISSSPAHAVVMSDLATLHPADCECGSSTQWFELHGRAGTSAGRSCAMAAAELIKEH</sequence>
<dbReference type="InterPro" id="IPR042099">
    <property type="entry name" value="ANL_N_sf"/>
</dbReference>
<feature type="domain" description="Acyl-protein synthetase LuxE" evidence="1">
    <location>
        <begin position="65"/>
        <end position="368"/>
    </location>
</feature>
<dbReference type="InterPro" id="IPR016671">
    <property type="entry name" value="LuxE_bac"/>
</dbReference>
<dbReference type="Gene3D" id="3.40.50.12780">
    <property type="entry name" value="N-terminal domain of ligase-like"/>
    <property type="match status" value="1"/>
</dbReference>
<dbReference type="STRING" id="47879.AXG94_03215"/>
<comment type="caution">
    <text evidence="2">The sequence shown here is derived from an EMBL/GenBank/DDBJ whole genome shotgun (WGS) entry which is preliminary data.</text>
</comment>
<dbReference type="RefSeq" id="WP_053191258.1">
    <property type="nucleotide sequence ID" value="NZ_CP072011.1"/>
</dbReference>
<dbReference type="OrthoDB" id="6761572at2"/>
<reference evidence="2 3" key="1">
    <citation type="submission" date="2018-08" db="EMBL/GenBank/DDBJ databases">
        <title>Recombination of ecologically and evolutionarily significant loci maintains genetic cohesion in the Pseudomonas syringae species complex.</title>
        <authorList>
            <person name="Dillon M."/>
            <person name="Thakur S."/>
            <person name="Almeida R.N.D."/>
            <person name="Weir B.S."/>
            <person name="Guttman D.S."/>
        </authorList>
    </citation>
    <scope>NUCLEOTIDE SEQUENCE [LARGE SCALE GENOMIC DNA]</scope>
    <source>
        <strain evidence="2 3">NCPPB2445</strain>
    </source>
</reference>